<keyword evidence="2" id="KW-0812">Transmembrane</keyword>
<protein>
    <submittedName>
        <fullName evidence="3">Uncharacterized protein</fullName>
    </submittedName>
</protein>
<name>A0A9X4KYF1_9BACL</name>
<comment type="caution">
    <text evidence="3">The sequence shown here is derived from an EMBL/GenBank/DDBJ whole genome shotgun (WGS) entry which is preliminary data.</text>
</comment>
<proteinExistence type="predicted"/>
<evidence type="ECO:0000256" key="1">
    <source>
        <dbReference type="SAM" id="MobiDB-lite"/>
    </source>
</evidence>
<evidence type="ECO:0000256" key="2">
    <source>
        <dbReference type="SAM" id="Phobius"/>
    </source>
</evidence>
<feature type="region of interest" description="Disordered" evidence="1">
    <location>
        <begin position="215"/>
        <end position="329"/>
    </location>
</feature>
<accession>A0A9X4KYF1</accession>
<dbReference type="EMBL" id="JAPDIA010000008">
    <property type="protein sequence ID" value="MDG0813063.1"/>
    <property type="molecule type" value="Genomic_DNA"/>
</dbReference>
<dbReference type="Proteomes" id="UP001153404">
    <property type="component" value="Unassembled WGS sequence"/>
</dbReference>
<evidence type="ECO:0000313" key="4">
    <source>
        <dbReference type="Proteomes" id="UP001153404"/>
    </source>
</evidence>
<feature type="compositionally biased region" description="Low complexity" evidence="1">
    <location>
        <begin position="243"/>
        <end position="254"/>
    </location>
</feature>
<dbReference type="AlphaFoldDB" id="A0A9X4KYF1"/>
<feature type="transmembrane region" description="Helical" evidence="2">
    <location>
        <begin position="47"/>
        <end position="69"/>
    </location>
</feature>
<gene>
    <name evidence="3" type="ORF">OMP40_29955</name>
</gene>
<dbReference type="RefSeq" id="WP_277536794.1">
    <property type="nucleotide sequence ID" value="NZ_JAPDIA010000008.1"/>
</dbReference>
<sequence>MEPNDKDLKQQLSRGPLIKHGFDARLVARIEEAIERPDRRRHPLLRFGWHGAGLAAMAVLLLFAGLWHWSFGSGGPAGTINLQRAGQTAGTDAPLFADADAELHSALLLGLRADPKSEDGSVVSSYRTLFIAPEDGQFELSAQGDGIVMPYGQNFWKIEAVSSDAGSPAPAQKLIAYPVTGKEAAKTDVGALRETSAAPLAERLLFVGNKYVSVEQNPSDAPQPRLPMGEGHGSTGGRRPAQGVRARIGAARLAGRSDENGGNRHRDAGRAKKIRPHPSSAPSNGPLSDAPAVGSRRRPIRPVSLSRRSRTGRWPSCPRRFPNRSTSSTRFIRPGRRFLRSNRAPRTRFRRLTRTCSLSSWTTSSSFTLTICRVETRTRSVFRFVRTNR</sequence>
<evidence type="ECO:0000313" key="3">
    <source>
        <dbReference type="EMBL" id="MDG0813063.1"/>
    </source>
</evidence>
<keyword evidence="2" id="KW-0472">Membrane</keyword>
<feature type="compositionally biased region" description="Basic and acidic residues" evidence="1">
    <location>
        <begin position="255"/>
        <end position="270"/>
    </location>
</feature>
<reference evidence="3" key="1">
    <citation type="submission" date="2022-10" db="EMBL/GenBank/DDBJ databases">
        <title>Comparative genomic analysis of Cohnella hashimotonis sp. nov., isolated from the International Space Station.</title>
        <authorList>
            <person name="Simpson A."/>
            <person name="Venkateswaran K."/>
        </authorList>
    </citation>
    <scope>NUCLEOTIDE SEQUENCE</scope>
    <source>
        <strain evidence="3">DSM 28161</strain>
    </source>
</reference>
<keyword evidence="2" id="KW-1133">Transmembrane helix</keyword>
<keyword evidence="4" id="KW-1185">Reference proteome</keyword>
<organism evidence="3 4">
    <name type="scientific">Cohnella rhizosphaerae</name>
    <dbReference type="NCBI Taxonomy" id="1457232"/>
    <lineage>
        <taxon>Bacteria</taxon>
        <taxon>Bacillati</taxon>
        <taxon>Bacillota</taxon>
        <taxon>Bacilli</taxon>
        <taxon>Bacillales</taxon>
        <taxon>Paenibacillaceae</taxon>
        <taxon>Cohnella</taxon>
    </lineage>
</organism>